<organism evidence="2 3">
    <name type="scientific">Angomonas deanei</name>
    <dbReference type="NCBI Taxonomy" id="59799"/>
    <lineage>
        <taxon>Eukaryota</taxon>
        <taxon>Discoba</taxon>
        <taxon>Euglenozoa</taxon>
        <taxon>Kinetoplastea</taxon>
        <taxon>Metakinetoplastina</taxon>
        <taxon>Trypanosomatida</taxon>
        <taxon>Trypanosomatidae</taxon>
        <taxon>Strigomonadinae</taxon>
        <taxon>Angomonas</taxon>
    </lineage>
</organism>
<dbReference type="EMBL" id="LR877152">
    <property type="protein sequence ID" value="CAD2217150.1"/>
    <property type="molecule type" value="Genomic_DNA"/>
</dbReference>
<name>S9UP40_9TRYP</name>
<reference evidence="2 3" key="1">
    <citation type="submission" date="2020-08" db="EMBL/GenBank/DDBJ databases">
        <authorList>
            <person name="Newling K."/>
            <person name="Davey J."/>
            <person name="Forrester S."/>
        </authorList>
    </citation>
    <scope>NUCLEOTIDE SEQUENCE [LARGE SCALE GENOMIC DNA]</scope>
    <source>
        <strain evidence="3">Crithidia deanei Carvalho (ATCC PRA-265)</strain>
    </source>
</reference>
<evidence type="ECO:0000313" key="3">
    <source>
        <dbReference type="Proteomes" id="UP000515908"/>
    </source>
</evidence>
<dbReference type="Proteomes" id="UP000515908">
    <property type="component" value="Chromosome 08"/>
</dbReference>
<proteinExistence type="predicted"/>
<dbReference type="OrthoDB" id="277834at2759"/>
<evidence type="ECO:0000256" key="1">
    <source>
        <dbReference type="SAM" id="MobiDB-lite"/>
    </source>
</evidence>
<feature type="region of interest" description="Disordered" evidence="1">
    <location>
        <begin position="236"/>
        <end position="281"/>
    </location>
</feature>
<protein>
    <submittedName>
        <fullName evidence="2">Uncharacterized protein</fullName>
    </submittedName>
</protein>
<accession>S9UP40</accession>
<sequence>MSLSATCDAILAVSEQASQEELTALAVQCESHLSNVKEIVDAIEHALSMASSRQMLKLWFFVDRLAKQHAVFIEGLRGTLVSLLTRYHPAMNSEEWNDFRDLLTVSFSILFGKPLVSLVLTKIETDTKGRSFATPSSGDSTAVALQSSMLRTAGSFMTKNVTVDRPDAVKHRLQVKTLDSQVAMATSSSYAPAKPAEIAVPQLVRDADAPEGYMKAPSANEAKEYREDRRKRYRDVMEKSRQEQDRRQEEQLLSTIRKGPAREAEGESEATPAPDDFSDITLPVDFPRDEFGVKKGNYPRGVRFIKNALKECGGALELNVLENRLRTHASNEAVTQFGDVREFIQIHSPSFKLSLENDVWIVRLADAKRGAEDTTWVSMPCPACSKIVKGRNLARHLHCRKCVVAQMGLGLKGKSYGTPIVELAYISKVIIQLIEHREPCSDFELDCMAESLAAASLIKRYRLSSTRTFAPVLKALRLIRERWLEKKGVEEMSEATVTAGDGAIANLFNILGKNVHRLPIAWIELGDIIDMCSRFCDGPLPPHNPPPRPADPRISLDTEYPGFLFCESDVDSEDRPSTDEDAFSDDEGVTFTFAPPVSVAESLFTAGFARDTKKLQHRMRTAPPMIHERVLKTDFNQTQDQLYSTMNNSNSVKVPGGQSV</sequence>
<gene>
    <name evidence="2" type="ORF">ADEAN_000462800</name>
</gene>
<keyword evidence="3" id="KW-1185">Reference proteome</keyword>
<dbReference type="VEuPathDB" id="TriTrypDB:ADEAN_000462800"/>
<feature type="compositionally biased region" description="Basic and acidic residues" evidence="1">
    <location>
        <begin position="236"/>
        <end position="250"/>
    </location>
</feature>
<dbReference type="AlphaFoldDB" id="S9UP40"/>
<evidence type="ECO:0000313" key="2">
    <source>
        <dbReference type="EMBL" id="CAD2217150.1"/>
    </source>
</evidence>